<dbReference type="Proteomes" id="UP001291653">
    <property type="component" value="Unassembled WGS sequence"/>
</dbReference>
<organism evidence="1 2">
    <name type="scientific">Streptomyces yaizuensis</name>
    <dbReference type="NCBI Taxonomy" id="2989713"/>
    <lineage>
        <taxon>Bacteria</taxon>
        <taxon>Bacillati</taxon>
        <taxon>Actinomycetota</taxon>
        <taxon>Actinomycetes</taxon>
        <taxon>Kitasatosporales</taxon>
        <taxon>Streptomycetaceae</taxon>
        <taxon>Streptomyces</taxon>
    </lineage>
</organism>
<dbReference type="EMBL" id="BSBI01000013">
    <property type="protein sequence ID" value="GLF98058.1"/>
    <property type="molecule type" value="Genomic_DNA"/>
</dbReference>
<gene>
    <name evidence="1" type="ORF">SYYSPA8_27195</name>
</gene>
<protein>
    <submittedName>
        <fullName evidence="1">Uncharacterized protein</fullName>
    </submittedName>
</protein>
<evidence type="ECO:0000313" key="2">
    <source>
        <dbReference type="Proteomes" id="UP001291653"/>
    </source>
</evidence>
<name>A0ABQ5P640_9ACTN</name>
<keyword evidence="2" id="KW-1185">Reference proteome</keyword>
<dbReference type="RefSeq" id="WP_323450048.1">
    <property type="nucleotide sequence ID" value="NZ_BSBI01000013.1"/>
</dbReference>
<proteinExistence type="predicted"/>
<comment type="caution">
    <text evidence="1">The sequence shown here is derived from an EMBL/GenBank/DDBJ whole genome shotgun (WGS) entry which is preliminary data.</text>
</comment>
<evidence type="ECO:0000313" key="1">
    <source>
        <dbReference type="EMBL" id="GLF98058.1"/>
    </source>
</evidence>
<accession>A0ABQ5P640</accession>
<reference evidence="1 2" key="1">
    <citation type="submission" date="2022-10" db="EMBL/GenBank/DDBJ databases">
        <title>Draft genome sequence of Streptomyces sp. YSPA8.</title>
        <authorList>
            <person name="Moriuchi R."/>
            <person name="Dohra H."/>
            <person name="Yamamura H."/>
            <person name="Kodani S."/>
        </authorList>
    </citation>
    <scope>NUCLEOTIDE SEQUENCE [LARGE SCALE GENOMIC DNA]</scope>
    <source>
        <strain evidence="1 2">YSPA8</strain>
    </source>
</reference>
<sequence length="133" mass="14237">MITMPTAREVFPPGTPKPVCEDFNRRRKSFITAMELFREHGGNLTEADVVALTDTEMAHAAQCAGVKVPGGTETRRLIRAELRKLADLPPQPDPLSHAAAPVRTNPAATLAPEQLTGLLALGIPVLLVPVRAA</sequence>